<feature type="chain" id="PRO_5015449426" description="Secreted protein" evidence="1">
    <location>
        <begin position="20"/>
        <end position="79"/>
    </location>
</feature>
<evidence type="ECO:0000313" key="3">
    <source>
        <dbReference type="Proteomes" id="UP000240760"/>
    </source>
</evidence>
<evidence type="ECO:0000313" key="2">
    <source>
        <dbReference type="EMBL" id="PTB73596.1"/>
    </source>
</evidence>
<accession>A0A2T4BWI0</accession>
<feature type="signal peptide" evidence="1">
    <location>
        <begin position="1"/>
        <end position="19"/>
    </location>
</feature>
<sequence length="79" mass="8439">MTLLTFFLSVFCRTCCGRAECFGEGMSIIVGGTVCVLTESLAVSFVGGEEWKVSVVLFFATTVGEVRGRTSATDRGQES</sequence>
<reference evidence="2 3" key="1">
    <citation type="submission" date="2016-07" db="EMBL/GenBank/DDBJ databases">
        <title>Multiple horizontal gene transfer events from other fungi enriched the ability of initially mycotrophic Trichoderma (Ascomycota) to feed on dead plant biomass.</title>
        <authorList>
            <consortium name="DOE Joint Genome Institute"/>
            <person name="Aerts A."/>
            <person name="Atanasova L."/>
            <person name="Chenthamara K."/>
            <person name="Zhang J."/>
            <person name="Grujic M."/>
            <person name="Henrissat B."/>
            <person name="Kuo A."/>
            <person name="Salamov A."/>
            <person name="Lipzen A."/>
            <person name="Labutti K."/>
            <person name="Barry K."/>
            <person name="Miao Y."/>
            <person name="Rahimi M.J."/>
            <person name="Shen Q."/>
            <person name="Grigoriev I.V."/>
            <person name="Kubicek C.P."/>
            <person name="Druzhinina I.S."/>
        </authorList>
    </citation>
    <scope>NUCLEOTIDE SEQUENCE [LARGE SCALE GENOMIC DNA]</scope>
    <source>
        <strain evidence="2 3">ATCC 18648</strain>
    </source>
</reference>
<organism evidence="2 3">
    <name type="scientific">Trichoderma longibrachiatum ATCC 18648</name>
    <dbReference type="NCBI Taxonomy" id="983965"/>
    <lineage>
        <taxon>Eukaryota</taxon>
        <taxon>Fungi</taxon>
        <taxon>Dikarya</taxon>
        <taxon>Ascomycota</taxon>
        <taxon>Pezizomycotina</taxon>
        <taxon>Sordariomycetes</taxon>
        <taxon>Hypocreomycetidae</taxon>
        <taxon>Hypocreales</taxon>
        <taxon>Hypocreaceae</taxon>
        <taxon>Trichoderma</taxon>
    </lineage>
</organism>
<dbReference type="Proteomes" id="UP000240760">
    <property type="component" value="Unassembled WGS sequence"/>
</dbReference>
<dbReference type="AlphaFoldDB" id="A0A2T4BWI0"/>
<keyword evidence="1" id="KW-0732">Signal</keyword>
<proteinExistence type="predicted"/>
<dbReference type="EMBL" id="KZ679138">
    <property type="protein sequence ID" value="PTB73596.1"/>
    <property type="molecule type" value="Genomic_DNA"/>
</dbReference>
<evidence type="ECO:0008006" key="4">
    <source>
        <dbReference type="Google" id="ProtNLM"/>
    </source>
</evidence>
<name>A0A2T4BWI0_TRILO</name>
<protein>
    <recommendedName>
        <fullName evidence="4">Secreted protein</fullName>
    </recommendedName>
</protein>
<gene>
    <name evidence="2" type="ORF">M440DRAFT_1404595</name>
</gene>
<evidence type="ECO:0000256" key="1">
    <source>
        <dbReference type="SAM" id="SignalP"/>
    </source>
</evidence>
<keyword evidence="3" id="KW-1185">Reference proteome</keyword>